<name>A0A399SQH1_9MICO</name>
<sequence length="44" mass="4319">MAGSRSGDGDRPADRIAGVVLAAGAGTRFGGPKALATHPDGTPW</sequence>
<feature type="non-terminal residue" evidence="1">
    <location>
        <position position="44"/>
    </location>
</feature>
<dbReference type="GO" id="GO:0016740">
    <property type="term" value="F:transferase activity"/>
    <property type="evidence" value="ECO:0007669"/>
    <property type="project" value="UniProtKB-KW"/>
</dbReference>
<proteinExistence type="predicted"/>
<dbReference type="AlphaFoldDB" id="A0A399SQH1"/>
<evidence type="ECO:0000313" key="2">
    <source>
        <dbReference type="Proteomes" id="UP000266484"/>
    </source>
</evidence>
<dbReference type="Proteomes" id="UP000266484">
    <property type="component" value="Unassembled WGS sequence"/>
</dbReference>
<keyword evidence="1" id="KW-0808">Transferase</keyword>
<organism evidence="1 2">
    <name type="scientific">Clavibacter lycopersici</name>
    <dbReference type="NCBI Taxonomy" id="2301718"/>
    <lineage>
        <taxon>Bacteria</taxon>
        <taxon>Bacillati</taxon>
        <taxon>Actinomycetota</taxon>
        <taxon>Actinomycetes</taxon>
        <taxon>Micrococcales</taxon>
        <taxon>Microbacteriaceae</taxon>
        <taxon>Clavibacter</taxon>
    </lineage>
</organism>
<dbReference type="InterPro" id="IPR029044">
    <property type="entry name" value="Nucleotide-diphossugar_trans"/>
</dbReference>
<dbReference type="SUPFAM" id="SSF53448">
    <property type="entry name" value="Nucleotide-diphospho-sugar transferases"/>
    <property type="match status" value="1"/>
</dbReference>
<comment type="caution">
    <text evidence="1">The sequence shown here is derived from an EMBL/GenBank/DDBJ whole genome shotgun (WGS) entry which is preliminary data.</text>
</comment>
<evidence type="ECO:0000313" key="1">
    <source>
        <dbReference type="EMBL" id="RIJ46286.1"/>
    </source>
</evidence>
<reference evidence="1 2" key="1">
    <citation type="submission" date="2018-08" db="EMBL/GenBank/DDBJ databases">
        <title>Genome Sequence of Clavibacter michiganensis Subspecies type strains, and the Atypical Peach-Colored Strains Isolated from Tomato.</title>
        <authorList>
            <person name="Osdaghi E."/>
            <person name="Portier P."/>
            <person name="Briand M."/>
            <person name="Jacques M.-A."/>
        </authorList>
    </citation>
    <scope>NUCLEOTIDE SEQUENCE [LARGE SCALE GENOMIC DNA]</scope>
    <source>
        <strain evidence="1 2">CFBP 8615</strain>
    </source>
</reference>
<gene>
    <name evidence="1" type="ORF">DZG00_14200</name>
</gene>
<keyword evidence="2" id="KW-1185">Reference proteome</keyword>
<accession>A0A399SQH1</accession>
<protein>
    <submittedName>
        <fullName evidence="1">Nucleotidyltransferase family protein</fullName>
    </submittedName>
</protein>
<dbReference type="EMBL" id="QWGT01000301">
    <property type="protein sequence ID" value="RIJ46286.1"/>
    <property type="molecule type" value="Genomic_DNA"/>
</dbReference>
<dbReference type="Gene3D" id="3.90.550.10">
    <property type="entry name" value="Spore Coat Polysaccharide Biosynthesis Protein SpsA, Chain A"/>
    <property type="match status" value="1"/>
</dbReference>